<dbReference type="InterPro" id="IPR051809">
    <property type="entry name" value="Plant_receptor-like_S/T_kinase"/>
</dbReference>
<evidence type="ECO:0000256" key="11">
    <source>
        <dbReference type="ARBA" id="ARBA00022741"/>
    </source>
</evidence>
<dbReference type="FunFam" id="3.30.200.20:FF:000661">
    <property type="entry name" value="Serine-threonine protein kinase plant-type"/>
    <property type="match status" value="1"/>
</dbReference>
<evidence type="ECO:0000256" key="20">
    <source>
        <dbReference type="PROSITE-ProRule" id="PRU10141"/>
    </source>
</evidence>
<accession>A0A1E5V073</accession>
<evidence type="ECO:0000313" key="24">
    <source>
        <dbReference type="Proteomes" id="UP000095767"/>
    </source>
</evidence>
<proteinExistence type="predicted"/>
<evidence type="ECO:0000256" key="2">
    <source>
        <dbReference type="ARBA" id="ARBA00012513"/>
    </source>
</evidence>
<evidence type="ECO:0000256" key="21">
    <source>
        <dbReference type="SAM" id="Phobius"/>
    </source>
</evidence>
<dbReference type="InterPro" id="IPR008271">
    <property type="entry name" value="Ser/Thr_kinase_AS"/>
</dbReference>
<evidence type="ECO:0000256" key="16">
    <source>
        <dbReference type="ARBA" id="ARBA00023170"/>
    </source>
</evidence>
<dbReference type="Gene3D" id="3.30.200.20">
    <property type="entry name" value="Phosphorylase Kinase, domain 1"/>
    <property type="match status" value="1"/>
</dbReference>
<dbReference type="Pfam" id="PF13855">
    <property type="entry name" value="LRR_8"/>
    <property type="match status" value="2"/>
</dbReference>
<evidence type="ECO:0000256" key="19">
    <source>
        <dbReference type="ARBA" id="ARBA00048679"/>
    </source>
</evidence>
<dbReference type="PROSITE" id="PS50011">
    <property type="entry name" value="PROTEIN_KINASE_DOM"/>
    <property type="match status" value="1"/>
</dbReference>
<dbReference type="PANTHER" id="PTHR27008:SF497">
    <property type="entry name" value="OS11G0695000 PROTEIN"/>
    <property type="match status" value="1"/>
</dbReference>
<keyword evidence="4" id="KW-0723">Serine/threonine-protein kinase</keyword>
<dbReference type="Pfam" id="PF00560">
    <property type="entry name" value="LRR_1"/>
    <property type="match status" value="3"/>
</dbReference>
<comment type="caution">
    <text evidence="23">The sequence shown here is derived from an EMBL/GenBank/DDBJ whole genome shotgun (WGS) entry which is preliminary data.</text>
</comment>
<evidence type="ECO:0000256" key="1">
    <source>
        <dbReference type="ARBA" id="ARBA00004162"/>
    </source>
</evidence>
<evidence type="ECO:0000256" key="7">
    <source>
        <dbReference type="ARBA" id="ARBA00022679"/>
    </source>
</evidence>
<keyword evidence="9" id="KW-0732">Signal</keyword>
<dbReference type="CDD" id="cd14066">
    <property type="entry name" value="STKc_IRAK"/>
    <property type="match status" value="1"/>
</dbReference>
<dbReference type="GO" id="GO:0005886">
    <property type="term" value="C:plasma membrane"/>
    <property type="evidence" value="ECO:0007669"/>
    <property type="project" value="UniProtKB-SubCell"/>
</dbReference>
<evidence type="ECO:0000256" key="15">
    <source>
        <dbReference type="ARBA" id="ARBA00023136"/>
    </source>
</evidence>
<keyword evidence="13 20" id="KW-0067">ATP-binding</keyword>
<keyword evidence="15 21" id="KW-0472">Membrane</keyword>
<name>A0A1E5V073_9POAL</name>
<evidence type="ECO:0000256" key="6">
    <source>
        <dbReference type="ARBA" id="ARBA00022614"/>
    </source>
</evidence>
<keyword evidence="6" id="KW-0433">Leucine-rich repeat</keyword>
<dbReference type="OrthoDB" id="608948at2759"/>
<dbReference type="Gene3D" id="3.80.10.10">
    <property type="entry name" value="Ribonuclease Inhibitor"/>
    <property type="match status" value="1"/>
</dbReference>
<dbReference type="AlphaFoldDB" id="A0A1E5V073"/>
<gene>
    <name evidence="23" type="ORF">BAE44_0020567</name>
</gene>
<comment type="catalytic activity">
    <reaction evidence="19">
        <text>L-seryl-[protein] + ATP = O-phospho-L-seryl-[protein] + ADP + H(+)</text>
        <dbReference type="Rhea" id="RHEA:17989"/>
        <dbReference type="Rhea" id="RHEA-COMP:9863"/>
        <dbReference type="Rhea" id="RHEA-COMP:11604"/>
        <dbReference type="ChEBI" id="CHEBI:15378"/>
        <dbReference type="ChEBI" id="CHEBI:29999"/>
        <dbReference type="ChEBI" id="CHEBI:30616"/>
        <dbReference type="ChEBI" id="CHEBI:83421"/>
        <dbReference type="ChEBI" id="CHEBI:456216"/>
        <dbReference type="EC" id="2.7.11.1"/>
    </reaction>
</comment>
<dbReference type="Gene3D" id="1.10.510.10">
    <property type="entry name" value="Transferase(Phosphotransferase) domain 1"/>
    <property type="match status" value="1"/>
</dbReference>
<dbReference type="EC" id="2.7.11.1" evidence="2"/>
<evidence type="ECO:0000256" key="18">
    <source>
        <dbReference type="ARBA" id="ARBA00047899"/>
    </source>
</evidence>
<dbReference type="InterPro" id="IPR001611">
    <property type="entry name" value="Leu-rich_rpt"/>
</dbReference>
<keyword evidence="10" id="KW-0677">Repeat</keyword>
<dbReference type="InterPro" id="IPR017441">
    <property type="entry name" value="Protein_kinase_ATP_BS"/>
</dbReference>
<dbReference type="EMBL" id="LWDX02056634">
    <property type="protein sequence ID" value="OEL18415.1"/>
    <property type="molecule type" value="Genomic_DNA"/>
</dbReference>
<keyword evidence="3" id="KW-1003">Cell membrane</keyword>
<dbReference type="PROSITE" id="PS00107">
    <property type="entry name" value="PROTEIN_KINASE_ATP"/>
    <property type="match status" value="1"/>
</dbReference>
<feature type="transmembrane region" description="Helical" evidence="21">
    <location>
        <begin position="352"/>
        <end position="371"/>
    </location>
</feature>
<keyword evidence="14 21" id="KW-1133">Transmembrane helix</keyword>
<dbReference type="FunFam" id="3.80.10.10:FF:000095">
    <property type="entry name" value="LRR receptor-like serine/threonine-protein kinase GSO1"/>
    <property type="match status" value="1"/>
</dbReference>
<evidence type="ECO:0000313" key="23">
    <source>
        <dbReference type="EMBL" id="OEL18415.1"/>
    </source>
</evidence>
<dbReference type="GO" id="GO:0004674">
    <property type="term" value="F:protein serine/threonine kinase activity"/>
    <property type="evidence" value="ECO:0007669"/>
    <property type="project" value="UniProtKB-KW"/>
</dbReference>
<evidence type="ECO:0000256" key="8">
    <source>
        <dbReference type="ARBA" id="ARBA00022692"/>
    </source>
</evidence>
<dbReference type="FunFam" id="1.10.510.10:FF:000358">
    <property type="entry name" value="Putative leucine-rich repeat receptor-like serine/threonine-protein kinase"/>
    <property type="match status" value="1"/>
</dbReference>
<feature type="domain" description="Protein kinase" evidence="22">
    <location>
        <begin position="409"/>
        <end position="698"/>
    </location>
</feature>
<dbReference type="InterPro" id="IPR032675">
    <property type="entry name" value="LRR_dom_sf"/>
</dbReference>
<dbReference type="SMART" id="SM00220">
    <property type="entry name" value="S_TKc"/>
    <property type="match status" value="1"/>
</dbReference>
<evidence type="ECO:0000256" key="4">
    <source>
        <dbReference type="ARBA" id="ARBA00022527"/>
    </source>
</evidence>
<evidence type="ECO:0000256" key="10">
    <source>
        <dbReference type="ARBA" id="ARBA00022737"/>
    </source>
</evidence>
<sequence>MVDVLDLSNNSLDGTVPVTFGHLRAPRFLNVEANNLGGELHFLGALSNCMHLQLLDIAKNSFMGSIPDGVGNFSNKLQILYAHENQLSGRLPAMMANISGLLAISLYGNQLSQMIPAEIMLMENLQILNLRDNLLVGVIPTEVGMLRSLVELHLYNNKFIGPIPDGIGNLSNLQSLILSQNNLSSSIPNSLWHLKNLILLYLSGNSLTGMLPVDTGSVQVIDQVDLSTNHLSGAIPISLGQLQTLTYFNLSHSMLQDSIPDSLSKLTSLVTLDLSDNSFSGTIPNSLANLTYLRDLNFSFNKLEGQIPTGGVFSNITLDSLMGNGALCGLPHLGFSPCASNSQTAKLHILKYLLPSITAFVICIIVLSLIFKGKFKTPKEGSAEPPTMVDAVNHILVSYHEIVHATRNFSRDNLIGVGSFGKVFKGRLSDGLMVAIKVLNLESEQASKSFDVECQALRMVRHRNLVRIISTCSNPDFKALVLQYMHNGSLETLMHSKDRPHLGFLKRLDIMLDVAMALEYLHHHHSDVILHCDLKPSNVLLDEEFTAHLADFGIAQLLIGDETSIISASMPGTVGYMAPEYGSIGKASRKSDVFSYGIMLLEVFTGKRPTDPTLVGELSQRQWVLDAFPNRITEVIDPDLLQEEKADGFGAISTCSNADFSTLDICVVSIVELGLLCSNESPDRRIPMNEVVNKLKKIRTDYNSQFDE</sequence>
<protein>
    <recommendedName>
        <fullName evidence="2">non-specific serine/threonine protein kinase</fullName>
        <ecNumber evidence="2">2.7.11.1</ecNumber>
    </recommendedName>
</protein>
<keyword evidence="16 23" id="KW-0675">Receptor</keyword>
<evidence type="ECO:0000256" key="5">
    <source>
        <dbReference type="ARBA" id="ARBA00022553"/>
    </source>
</evidence>
<reference evidence="23 24" key="1">
    <citation type="submission" date="2016-09" db="EMBL/GenBank/DDBJ databases">
        <title>The draft genome of Dichanthelium oligosanthes: A C3 panicoid grass species.</title>
        <authorList>
            <person name="Studer A.J."/>
            <person name="Schnable J.C."/>
            <person name="Brutnell T.P."/>
        </authorList>
    </citation>
    <scope>NUCLEOTIDE SEQUENCE [LARGE SCALE GENOMIC DNA]</scope>
    <source>
        <strain evidence="24">cv. Kellogg 1175</strain>
        <tissue evidence="23">Leaf</tissue>
    </source>
</reference>
<keyword evidence="7" id="KW-0808">Transferase</keyword>
<evidence type="ECO:0000256" key="9">
    <source>
        <dbReference type="ARBA" id="ARBA00022729"/>
    </source>
</evidence>
<dbReference type="InterPro" id="IPR011009">
    <property type="entry name" value="Kinase-like_dom_sf"/>
</dbReference>
<feature type="binding site" evidence="20">
    <location>
        <position position="437"/>
    </location>
    <ligand>
        <name>ATP</name>
        <dbReference type="ChEBI" id="CHEBI:30616"/>
    </ligand>
</feature>
<evidence type="ECO:0000259" key="22">
    <source>
        <dbReference type="PROSITE" id="PS50011"/>
    </source>
</evidence>
<organism evidence="23 24">
    <name type="scientific">Dichanthelium oligosanthes</name>
    <dbReference type="NCBI Taxonomy" id="888268"/>
    <lineage>
        <taxon>Eukaryota</taxon>
        <taxon>Viridiplantae</taxon>
        <taxon>Streptophyta</taxon>
        <taxon>Embryophyta</taxon>
        <taxon>Tracheophyta</taxon>
        <taxon>Spermatophyta</taxon>
        <taxon>Magnoliopsida</taxon>
        <taxon>Liliopsida</taxon>
        <taxon>Poales</taxon>
        <taxon>Poaceae</taxon>
        <taxon>PACMAD clade</taxon>
        <taxon>Panicoideae</taxon>
        <taxon>Panicodae</taxon>
        <taxon>Paniceae</taxon>
        <taxon>Dichantheliinae</taxon>
        <taxon>Dichanthelium</taxon>
    </lineage>
</organism>
<comment type="subcellular location">
    <subcellularLocation>
        <location evidence="1">Cell membrane</location>
        <topology evidence="1">Single-pass membrane protein</topology>
    </subcellularLocation>
</comment>
<evidence type="ECO:0000256" key="12">
    <source>
        <dbReference type="ARBA" id="ARBA00022777"/>
    </source>
</evidence>
<comment type="catalytic activity">
    <reaction evidence="18">
        <text>L-threonyl-[protein] + ATP = O-phospho-L-threonyl-[protein] + ADP + H(+)</text>
        <dbReference type="Rhea" id="RHEA:46608"/>
        <dbReference type="Rhea" id="RHEA-COMP:11060"/>
        <dbReference type="Rhea" id="RHEA-COMP:11605"/>
        <dbReference type="ChEBI" id="CHEBI:15378"/>
        <dbReference type="ChEBI" id="CHEBI:30013"/>
        <dbReference type="ChEBI" id="CHEBI:30616"/>
        <dbReference type="ChEBI" id="CHEBI:61977"/>
        <dbReference type="ChEBI" id="CHEBI:456216"/>
        <dbReference type="EC" id="2.7.11.1"/>
    </reaction>
</comment>
<keyword evidence="8 21" id="KW-0812">Transmembrane</keyword>
<dbReference type="STRING" id="888268.A0A1E5V073"/>
<keyword evidence="12 23" id="KW-0418">Kinase</keyword>
<keyword evidence="17" id="KW-0325">Glycoprotein</keyword>
<dbReference type="SUPFAM" id="SSF52058">
    <property type="entry name" value="L domain-like"/>
    <property type="match status" value="2"/>
</dbReference>
<evidence type="ECO:0000256" key="14">
    <source>
        <dbReference type="ARBA" id="ARBA00022989"/>
    </source>
</evidence>
<dbReference type="InterPro" id="IPR003591">
    <property type="entry name" value="Leu-rich_rpt_typical-subtyp"/>
</dbReference>
<dbReference type="Pfam" id="PF00069">
    <property type="entry name" value="Pkinase"/>
    <property type="match status" value="1"/>
</dbReference>
<keyword evidence="11 20" id="KW-0547">Nucleotide-binding</keyword>
<dbReference type="Proteomes" id="UP000095767">
    <property type="component" value="Unassembled WGS sequence"/>
</dbReference>
<dbReference type="PROSITE" id="PS00108">
    <property type="entry name" value="PROTEIN_KINASE_ST"/>
    <property type="match status" value="1"/>
</dbReference>
<dbReference type="PANTHER" id="PTHR27008">
    <property type="entry name" value="OS04G0122200 PROTEIN"/>
    <property type="match status" value="1"/>
</dbReference>
<keyword evidence="5" id="KW-0597">Phosphoprotein</keyword>
<dbReference type="SUPFAM" id="SSF56112">
    <property type="entry name" value="Protein kinase-like (PK-like)"/>
    <property type="match status" value="1"/>
</dbReference>
<keyword evidence="24" id="KW-1185">Reference proteome</keyword>
<dbReference type="InterPro" id="IPR000719">
    <property type="entry name" value="Prot_kinase_dom"/>
</dbReference>
<evidence type="ECO:0000256" key="17">
    <source>
        <dbReference type="ARBA" id="ARBA00023180"/>
    </source>
</evidence>
<dbReference type="GO" id="GO:0005524">
    <property type="term" value="F:ATP binding"/>
    <property type="evidence" value="ECO:0007669"/>
    <property type="project" value="UniProtKB-UniRule"/>
</dbReference>
<evidence type="ECO:0000256" key="3">
    <source>
        <dbReference type="ARBA" id="ARBA00022475"/>
    </source>
</evidence>
<dbReference type="SMART" id="SM00369">
    <property type="entry name" value="LRR_TYP"/>
    <property type="match status" value="5"/>
</dbReference>
<evidence type="ECO:0000256" key="13">
    <source>
        <dbReference type="ARBA" id="ARBA00022840"/>
    </source>
</evidence>